<dbReference type="Pfam" id="PF20703">
    <property type="entry name" value="nSTAND1"/>
    <property type="match status" value="1"/>
</dbReference>
<dbReference type="Proteomes" id="UP000253303">
    <property type="component" value="Unassembled WGS sequence"/>
</dbReference>
<reference evidence="7 8" key="1">
    <citation type="submission" date="2018-06" db="EMBL/GenBank/DDBJ databases">
        <title>Sphaerisporangium craniellae sp. nov., isolated from a marine sponge in the South China Sea.</title>
        <authorList>
            <person name="Li L."/>
        </authorList>
    </citation>
    <scope>NUCLEOTIDE SEQUENCE [LARGE SCALE GENOMIC DNA]</scope>
    <source>
        <strain evidence="7 8">LHW63015</strain>
    </source>
</reference>
<comment type="caution">
    <text evidence="7">The sequence shown here is derived from an EMBL/GenBank/DDBJ whole genome shotgun (WGS) entry which is preliminary data.</text>
</comment>
<keyword evidence="1" id="KW-0808">Transferase</keyword>
<dbReference type="InterPro" id="IPR015943">
    <property type="entry name" value="WD40/YVTN_repeat-like_dom_sf"/>
</dbReference>
<evidence type="ECO:0000256" key="1">
    <source>
        <dbReference type="ARBA" id="ARBA00022679"/>
    </source>
</evidence>
<dbReference type="InterPro" id="IPR000719">
    <property type="entry name" value="Prot_kinase_dom"/>
</dbReference>
<keyword evidence="3" id="KW-0418">Kinase</keyword>
<dbReference type="InterPro" id="IPR011044">
    <property type="entry name" value="Quino_amine_DH_bsu"/>
</dbReference>
<dbReference type="SMART" id="SM00220">
    <property type="entry name" value="S_TKc"/>
    <property type="match status" value="1"/>
</dbReference>
<dbReference type="PROSITE" id="PS00108">
    <property type="entry name" value="PROTEIN_KINASE_ST"/>
    <property type="match status" value="1"/>
</dbReference>
<feature type="region of interest" description="Disordered" evidence="5">
    <location>
        <begin position="24"/>
        <end position="47"/>
    </location>
</feature>
<dbReference type="PANTHER" id="PTHR43289">
    <property type="entry name" value="MITOGEN-ACTIVATED PROTEIN KINASE KINASE KINASE 20-RELATED"/>
    <property type="match status" value="1"/>
</dbReference>
<dbReference type="SUPFAM" id="SSF82171">
    <property type="entry name" value="DPP6 N-terminal domain-like"/>
    <property type="match status" value="1"/>
</dbReference>
<evidence type="ECO:0000256" key="3">
    <source>
        <dbReference type="ARBA" id="ARBA00022777"/>
    </source>
</evidence>
<dbReference type="GO" id="GO:0005524">
    <property type="term" value="F:ATP binding"/>
    <property type="evidence" value="ECO:0007669"/>
    <property type="project" value="UniProtKB-KW"/>
</dbReference>
<dbReference type="PANTHER" id="PTHR43289:SF34">
    <property type="entry name" value="SERINE_THREONINE-PROTEIN KINASE YBDM-RELATED"/>
    <property type="match status" value="1"/>
</dbReference>
<keyword evidence="4" id="KW-0067">ATP-binding</keyword>
<sequence length="1215" mass="128591">MRGSGRSVSRGSLRRMFFACRRTRTLPPDPASNTPATSAGGRMAQSLSDGDPHRLGEYWLSGRLGAGGQGVVYEAYAPDGRRVAIKVLRGDPDGRRGLRDRLAREAASAQRVASFCTARVLDADLDGRRPYIVSEYVEGPSLRQAVAAGRTFTGGDLHRLATAVATALTAIHEAGVIHRDLKPDNVLLGPDGPRVIDFGVARTPEMSLTSTGLVTGTPTYMAPEIFMGQRAGTAADVFAWGGIMVFAATGEDPFRGESLGAVMHRVLSTDPDLGGLPLELRDLVGAALAKDPAERPAAKALLLALISGDPGPDVSRLLAEGSSEAREVRTPTGDPALGDPALGTLAEQAYEMLDPAEQAAVPEVFLRLVTVTGDGRLALRAASLAEITDGRPEAERVLAVFSYLVTVNGDEVTLARPALVHAWPRLRAWVAANRDGFAVHDAIAEGARRWRTRGRKDGDLFAGGDLAEALHWAATQRCNITLGPAERDFLEAAAALARRRVRRGRTLTAAMATLLALALIAGAFAVRQSAVADARRIEAEARRIAGLAEALRTTDPARAMLLGVAAWKLAPLPETREALTASVARPEVGVFRDPAASAARALSSDGRTLVSVSAGEVRIWDVRTGRRTGSFPIGESAPVKSVALSPNGRELAVTAGGRIRLWDLGTGEARPWTYRLPPDYQDYDFSIGYDQAQDLLAVSVGQGVTLWNTRTGRSTPVHDCCGPATMPDAGAVLMPSLDGGVSRIAPPGGERRALLPRCPGCAHKIALREDGRSMASGLDTIITLHDPKTGEEQGESLDRWNGGDLRFSHDGRLLSSITAGGLQIYRLHDRGLALDQEIPVRAMVPEAGLPPKVAFDPDGRTLRYLDGDTVAGLDLQAVTGGDERWQALSPDGRLVAGRDDATGEVRLRDLTRPDAEDHVLAVDPGKGENPRFRVTFSRDGGLVAASGHAERGEIGVWDTATGAKRATLNKKPVDYQEALAFSPDGRRLASLGRRAVAPSLRVVLWELPGGAPCWHFDTERVRALSFTPDGRSVAMTGEDGVRLLDATTGRPGVPMTAKGGAAAPDFASDGTAFAADDPLAVWRPGAAEYLDLPLRGTGRGVTNLAFSAAFSTDPPPEGGLAATADSSGDVTLWDVNSGRALGRPVIGQAAGIAALALSPDGRWLSTLDGDGRLARVRTDPEWLAAAACRRAGRTLTEKEWQASLPGLPYQDVCRA</sequence>
<dbReference type="InterPro" id="IPR011009">
    <property type="entry name" value="Kinase-like_dom_sf"/>
</dbReference>
<dbReference type="CDD" id="cd14014">
    <property type="entry name" value="STKc_PknB_like"/>
    <property type="match status" value="1"/>
</dbReference>
<keyword evidence="2" id="KW-0547">Nucleotide-binding</keyword>
<evidence type="ECO:0000313" key="8">
    <source>
        <dbReference type="Proteomes" id="UP000253303"/>
    </source>
</evidence>
<dbReference type="InterPro" id="IPR008271">
    <property type="entry name" value="Ser/Thr_kinase_AS"/>
</dbReference>
<dbReference type="SUPFAM" id="SSF56112">
    <property type="entry name" value="Protein kinase-like (PK-like)"/>
    <property type="match status" value="1"/>
</dbReference>
<dbReference type="PROSITE" id="PS50011">
    <property type="entry name" value="PROTEIN_KINASE_DOM"/>
    <property type="match status" value="1"/>
</dbReference>
<dbReference type="SUPFAM" id="SSF50969">
    <property type="entry name" value="YVTN repeat-like/Quinoprotein amine dehydrogenase"/>
    <property type="match status" value="1"/>
</dbReference>
<dbReference type="Gene3D" id="2.130.10.10">
    <property type="entry name" value="YVTN repeat-like/Quinoprotein amine dehydrogenase"/>
    <property type="match status" value="4"/>
</dbReference>
<keyword evidence="8" id="KW-1185">Reference proteome</keyword>
<protein>
    <recommendedName>
        <fullName evidence="6">Protein kinase domain-containing protein</fullName>
    </recommendedName>
</protein>
<dbReference type="GO" id="GO:0004674">
    <property type="term" value="F:protein serine/threonine kinase activity"/>
    <property type="evidence" value="ECO:0007669"/>
    <property type="project" value="TreeGrafter"/>
</dbReference>
<dbReference type="SUPFAM" id="SSF69304">
    <property type="entry name" value="Tricorn protease N-terminal domain"/>
    <property type="match status" value="1"/>
</dbReference>
<evidence type="ECO:0000313" key="7">
    <source>
        <dbReference type="EMBL" id="RBQ19793.1"/>
    </source>
</evidence>
<evidence type="ECO:0000256" key="5">
    <source>
        <dbReference type="SAM" id="MobiDB-lite"/>
    </source>
</evidence>
<feature type="domain" description="Protein kinase" evidence="6">
    <location>
        <begin position="58"/>
        <end position="306"/>
    </location>
</feature>
<dbReference type="SMART" id="SM00320">
    <property type="entry name" value="WD40"/>
    <property type="match status" value="6"/>
</dbReference>
<organism evidence="7 8">
    <name type="scientific">Spongiactinospora rosea</name>
    <dbReference type="NCBI Taxonomy" id="2248750"/>
    <lineage>
        <taxon>Bacteria</taxon>
        <taxon>Bacillati</taxon>
        <taxon>Actinomycetota</taxon>
        <taxon>Actinomycetes</taxon>
        <taxon>Streptosporangiales</taxon>
        <taxon>Streptosporangiaceae</taxon>
        <taxon>Spongiactinospora</taxon>
    </lineage>
</organism>
<dbReference type="Pfam" id="PF00400">
    <property type="entry name" value="WD40"/>
    <property type="match status" value="1"/>
</dbReference>
<accession>A0A366M1W7</accession>
<dbReference type="InterPro" id="IPR049052">
    <property type="entry name" value="nSTAND1"/>
</dbReference>
<dbReference type="Pfam" id="PF00069">
    <property type="entry name" value="Pkinase"/>
    <property type="match status" value="1"/>
</dbReference>
<dbReference type="InterPro" id="IPR001680">
    <property type="entry name" value="WD40_rpt"/>
</dbReference>
<dbReference type="EMBL" id="QMEY01000004">
    <property type="protein sequence ID" value="RBQ19793.1"/>
    <property type="molecule type" value="Genomic_DNA"/>
</dbReference>
<proteinExistence type="predicted"/>
<gene>
    <name evidence="7" type="ORF">DP939_13870</name>
</gene>
<feature type="region of interest" description="Disordered" evidence="5">
    <location>
        <begin position="321"/>
        <end position="340"/>
    </location>
</feature>
<evidence type="ECO:0000256" key="4">
    <source>
        <dbReference type="ARBA" id="ARBA00022840"/>
    </source>
</evidence>
<name>A0A366M1W7_9ACTN</name>
<evidence type="ECO:0000259" key="6">
    <source>
        <dbReference type="PROSITE" id="PS50011"/>
    </source>
</evidence>
<dbReference type="Gene3D" id="1.10.510.10">
    <property type="entry name" value="Transferase(Phosphotransferase) domain 1"/>
    <property type="match status" value="1"/>
</dbReference>
<evidence type="ECO:0000256" key="2">
    <source>
        <dbReference type="ARBA" id="ARBA00022741"/>
    </source>
</evidence>
<dbReference type="AlphaFoldDB" id="A0A366M1W7"/>
<dbReference type="Gene3D" id="3.30.200.20">
    <property type="entry name" value="Phosphorylase Kinase, domain 1"/>
    <property type="match status" value="1"/>
</dbReference>